<dbReference type="Gene3D" id="3.80.10.10">
    <property type="entry name" value="Ribonuclease Inhibitor"/>
    <property type="match status" value="1"/>
</dbReference>
<dbReference type="EMBL" id="JBANRG010000026">
    <property type="protein sequence ID" value="KAK7453577.1"/>
    <property type="molecule type" value="Genomic_DNA"/>
</dbReference>
<protein>
    <submittedName>
        <fullName evidence="2">Uncharacterized protein</fullName>
    </submittedName>
</protein>
<name>A0ABR1JYX6_9AGAR</name>
<proteinExistence type="predicted"/>
<comment type="caution">
    <text evidence="2">The sequence shown here is derived from an EMBL/GenBank/DDBJ whole genome shotgun (WGS) entry which is preliminary data.</text>
</comment>
<keyword evidence="3" id="KW-1185">Reference proteome</keyword>
<dbReference type="InterPro" id="IPR032675">
    <property type="entry name" value="LRR_dom_sf"/>
</dbReference>
<evidence type="ECO:0000313" key="3">
    <source>
        <dbReference type="Proteomes" id="UP001498398"/>
    </source>
</evidence>
<sequence>MNTISFLPELKTLVLSISSIPEDDWEMDNRTGVSWTNFQDIAVGFISLAYLDIRTTPPALLILLDAIPSNQLSGLVFTLENSTGENETSAETALQQVSVMFPKLAVKQPSIKSLSFTWSRGHFPVERENNDVHRWRSAFETLFSMSSLAKLTYHFPLLLDEQLVKEMAEAWSEMTDLRITSGDDSVYISTLSHFALNCPHLEVLDVPFIPFVLGDAPCDCSGLFAHPLKTLVAPYTDPENPEMTAKQLTRMFPYVGVIRREYTISPAWKEVQRILETDRVEKDTEPGV</sequence>
<gene>
    <name evidence="2" type="ORF">VKT23_001460</name>
    <name evidence="1" type="ORF">VKT23_011854</name>
</gene>
<dbReference type="EMBL" id="JBANRG010000002">
    <property type="protein sequence ID" value="KAK7470025.1"/>
    <property type="molecule type" value="Genomic_DNA"/>
</dbReference>
<evidence type="ECO:0000313" key="2">
    <source>
        <dbReference type="EMBL" id="KAK7470025.1"/>
    </source>
</evidence>
<reference evidence="2 3" key="1">
    <citation type="submission" date="2024-01" db="EMBL/GenBank/DDBJ databases">
        <title>A draft genome for the cacao thread blight pathogen Marasmiellus scandens.</title>
        <authorList>
            <person name="Baruah I.K."/>
            <person name="Leung J."/>
            <person name="Bukari Y."/>
            <person name="Amoako-Attah I."/>
            <person name="Meinhardt L.W."/>
            <person name="Bailey B.A."/>
            <person name="Cohen S.P."/>
        </authorList>
    </citation>
    <scope>NUCLEOTIDE SEQUENCE [LARGE SCALE GENOMIC DNA]</scope>
    <source>
        <strain evidence="2 3">GH-19</strain>
    </source>
</reference>
<dbReference type="Proteomes" id="UP001498398">
    <property type="component" value="Unassembled WGS sequence"/>
</dbReference>
<organism evidence="2 3">
    <name type="scientific">Marasmiellus scandens</name>
    <dbReference type="NCBI Taxonomy" id="2682957"/>
    <lineage>
        <taxon>Eukaryota</taxon>
        <taxon>Fungi</taxon>
        <taxon>Dikarya</taxon>
        <taxon>Basidiomycota</taxon>
        <taxon>Agaricomycotina</taxon>
        <taxon>Agaricomycetes</taxon>
        <taxon>Agaricomycetidae</taxon>
        <taxon>Agaricales</taxon>
        <taxon>Marasmiineae</taxon>
        <taxon>Omphalotaceae</taxon>
        <taxon>Marasmiellus</taxon>
    </lineage>
</organism>
<accession>A0ABR1JYX6</accession>
<evidence type="ECO:0000313" key="1">
    <source>
        <dbReference type="EMBL" id="KAK7453577.1"/>
    </source>
</evidence>